<evidence type="ECO:0000256" key="3">
    <source>
        <dbReference type="SAM" id="MobiDB-lite"/>
    </source>
</evidence>
<keyword evidence="6" id="KW-1185">Reference proteome</keyword>
<dbReference type="GO" id="GO:0006355">
    <property type="term" value="P:regulation of DNA-templated transcription"/>
    <property type="evidence" value="ECO:0007669"/>
    <property type="project" value="InterPro"/>
</dbReference>
<feature type="region of interest" description="Disordered" evidence="3">
    <location>
        <begin position="194"/>
        <end position="214"/>
    </location>
</feature>
<dbReference type="CDD" id="cd00383">
    <property type="entry name" value="trans_reg_C"/>
    <property type="match status" value="1"/>
</dbReference>
<dbReference type="SMART" id="SM00862">
    <property type="entry name" value="Trans_reg_C"/>
    <property type="match status" value="1"/>
</dbReference>
<gene>
    <name evidence="5" type="ORF">FBZ88_12416</name>
</gene>
<dbReference type="RefSeq" id="WP_145619830.1">
    <property type="nucleotide sequence ID" value="NZ_VITO01000024.1"/>
</dbReference>
<dbReference type="Pfam" id="PF00486">
    <property type="entry name" value="Trans_reg_C"/>
    <property type="match status" value="1"/>
</dbReference>
<evidence type="ECO:0000259" key="4">
    <source>
        <dbReference type="PROSITE" id="PS51755"/>
    </source>
</evidence>
<evidence type="ECO:0000256" key="2">
    <source>
        <dbReference type="PROSITE-ProRule" id="PRU01091"/>
    </source>
</evidence>
<dbReference type="Gene3D" id="1.10.10.10">
    <property type="entry name" value="Winged helix-like DNA-binding domain superfamily/Winged helix DNA-binding domain"/>
    <property type="match status" value="1"/>
</dbReference>
<evidence type="ECO:0000313" key="5">
    <source>
        <dbReference type="EMBL" id="TWB18546.1"/>
    </source>
</evidence>
<reference evidence="5 6" key="1">
    <citation type="submission" date="2019-06" db="EMBL/GenBank/DDBJ databases">
        <title>Genomic Encyclopedia of Type Strains, Phase IV (KMG-V): Genome sequencing to study the core and pangenomes of soil and plant-associated prokaryotes.</title>
        <authorList>
            <person name="Whitman W."/>
        </authorList>
    </citation>
    <scope>NUCLEOTIDE SEQUENCE [LARGE SCALE GENOMIC DNA]</scope>
    <source>
        <strain evidence="5 6">BR 11865</strain>
    </source>
</reference>
<feature type="DNA-binding region" description="OmpR/PhoB-type" evidence="2">
    <location>
        <begin position="104"/>
        <end position="198"/>
    </location>
</feature>
<dbReference type="PROSITE" id="PS51755">
    <property type="entry name" value="OMPR_PHOB"/>
    <property type="match status" value="1"/>
</dbReference>
<dbReference type="GO" id="GO:0000160">
    <property type="term" value="P:phosphorelay signal transduction system"/>
    <property type="evidence" value="ECO:0007669"/>
    <property type="project" value="InterPro"/>
</dbReference>
<evidence type="ECO:0000256" key="1">
    <source>
        <dbReference type="ARBA" id="ARBA00023125"/>
    </source>
</evidence>
<proteinExistence type="predicted"/>
<sequence length="214" mass="22229">MTGRLALTALDCDAGGLIRELATLGWDVMADGTPDVRLLIAADAGALPRHLREGWPTLCLATVGTEAESALLRAGAHMVLPLDTAATAVAAALSALARLAAPGDRALRVGDLALHVDRRLAWCRGRPLALAPLDFDLLVLLAERPGQVVPAAELRARLWPDATDSAGRLTAHIHSLRRALGPVVPLHTRGHQGYVLGGAGPETAGSETIGGSVR</sequence>
<organism evidence="5 6">
    <name type="scientific">Nitrospirillum amazonense</name>
    <dbReference type="NCBI Taxonomy" id="28077"/>
    <lineage>
        <taxon>Bacteria</taxon>
        <taxon>Pseudomonadati</taxon>
        <taxon>Pseudomonadota</taxon>
        <taxon>Alphaproteobacteria</taxon>
        <taxon>Rhodospirillales</taxon>
        <taxon>Azospirillaceae</taxon>
        <taxon>Nitrospirillum</taxon>
    </lineage>
</organism>
<dbReference type="Proteomes" id="UP000316545">
    <property type="component" value="Unassembled WGS sequence"/>
</dbReference>
<evidence type="ECO:0000313" key="6">
    <source>
        <dbReference type="Proteomes" id="UP000316545"/>
    </source>
</evidence>
<dbReference type="AlphaFoldDB" id="A0A560FAA9"/>
<comment type="caution">
    <text evidence="5">The sequence shown here is derived from an EMBL/GenBank/DDBJ whole genome shotgun (WGS) entry which is preliminary data.</text>
</comment>
<feature type="domain" description="OmpR/PhoB-type" evidence="4">
    <location>
        <begin position="104"/>
        <end position="198"/>
    </location>
</feature>
<accession>A0A560FAA9</accession>
<dbReference type="EMBL" id="VITO01000024">
    <property type="protein sequence ID" value="TWB18546.1"/>
    <property type="molecule type" value="Genomic_DNA"/>
</dbReference>
<protein>
    <submittedName>
        <fullName evidence="5">DNA-binding response OmpR family regulator</fullName>
    </submittedName>
</protein>
<dbReference type="InterPro" id="IPR016032">
    <property type="entry name" value="Sig_transdc_resp-reg_C-effctor"/>
</dbReference>
<dbReference type="InterPro" id="IPR001867">
    <property type="entry name" value="OmpR/PhoB-type_DNA-bd"/>
</dbReference>
<dbReference type="InterPro" id="IPR036388">
    <property type="entry name" value="WH-like_DNA-bd_sf"/>
</dbReference>
<dbReference type="SUPFAM" id="SSF46894">
    <property type="entry name" value="C-terminal effector domain of the bipartite response regulators"/>
    <property type="match status" value="1"/>
</dbReference>
<dbReference type="GO" id="GO:0003677">
    <property type="term" value="F:DNA binding"/>
    <property type="evidence" value="ECO:0007669"/>
    <property type="project" value="UniProtKB-UniRule"/>
</dbReference>
<name>A0A560FAA9_9PROT</name>
<keyword evidence="1 2" id="KW-0238">DNA-binding</keyword>